<dbReference type="AlphaFoldDB" id="A0A2R7YWA1"/>
<evidence type="ECO:0008006" key="5">
    <source>
        <dbReference type="Google" id="ProtNLM"/>
    </source>
</evidence>
<feature type="transmembrane region" description="Helical" evidence="2">
    <location>
        <begin position="388"/>
        <end position="406"/>
    </location>
</feature>
<accession>A0A2R7YWA1</accession>
<sequence length="454" mass="48884">MDGLGQVSLTRLWLLWTAGLALCAVNLRDNVFLLPVALLVSVVVCLVSLCRDTAREVWWMFGAVLVVAFLGVAFVQFWIFASPHLDQPWGPALAVAYAVLGVAGATLQRGGGWAFAAFLAVHVLLVAVLMRSMPVVSDVQALLDGGADALLGGTSPYAITVPGVYDSGHDWIYGPGVLVDGRITYGYPYLPIPLLVVVPAYLLGDVRIAVVLAMVVSAVLVRRLADDRLGRVAAVLLLVMPVSWATSLSYWIEPILLLFVVCLAHALQRGTNRAAFWFGCFLASKQYAVVHLPYLWMLARASGRRAVLVALAVPAVLCSVFFLWDPRAFLHSAVEFHLKQPLRYDTVTLTPALQDVLGDGATFLLGPYGFVLGAAASALVAWRCRPGAATFAAGIGLSLAVSVLFSKQGHPNYWDLIGGALLVAVVTYRESPRTPQPRWHTPAGDLAEPLRHRG</sequence>
<keyword evidence="2" id="KW-0812">Transmembrane</keyword>
<feature type="transmembrane region" description="Helical" evidence="2">
    <location>
        <begin position="194"/>
        <end position="220"/>
    </location>
</feature>
<dbReference type="Proteomes" id="UP000244867">
    <property type="component" value="Unassembled WGS sequence"/>
</dbReference>
<dbReference type="RefSeq" id="WP_108344795.1">
    <property type="nucleotide sequence ID" value="NZ_PYXZ01000005.1"/>
</dbReference>
<keyword evidence="2" id="KW-1133">Transmembrane helix</keyword>
<feature type="transmembrane region" description="Helical" evidence="2">
    <location>
        <begin position="114"/>
        <end position="133"/>
    </location>
</feature>
<feature type="region of interest" description="Disordered" evidence="1">
    <location>
        <begin position="432"/>
        <end position="454"/>
    </location>
</feature>
<evidence type="ECO:0000313" key="4">
    <source>
        <dbReference type="Proteomes" id="UP000244867"/>
    </source>
</evidence>
<gene>
    <name evidence="3" type="ORF">C7S10_12640</name>
</gene>
<comment type="caution">
    <text evidence="3">The sequence shown here is derived from an EMBL/GenBank/DDBJ whole genome shotgun (WGS) entry which is preliminary data.</text>
</comment>
<reference evidence="3 4" key="1">
    <citation type="submission" date="2018-03" db="EMBL/GenBank/DDBJ databases">
        <authorList>
            <person name="Keele B.F."/>
        </authorList>
    </citation>
    <scope>NUCLEOTIDE SEQUENCE [LARGE SCALE GENOMIC DNA]</scope>
    <source>
        <strain evidence="3 4">IB-3</strain>
    </source>
</reference>
<feature type="transmembrane region" description="Helical" evidence="2">
    <location>
        <begin position="87"/>
        <end position="107"/>
    </location>
</feature>
<feature type="transmembrane region" description="Helical" evidence="2">
    <location>
        <begin position="232"/>
        <end position="252"/>
    </location>
</feature>
<feature type="transmembrane region" description="Helical" evidence="2">
    <location>
        <begin position="57"/>
        <end position="81"/>
    </location>
</feature>
<feature type="transmembrane region" description="Helical" evidence="2">
    <location>
        <begin position="361"/>
        <end position="381"/>
    </location>
</feature>
<organism evidence="3 4">
    <name type="scientific">Nocardioides currus</name>
    <dbReference type="NCBI Taxonomy" id="2133958"/>
    <lineage>
        <taxon>Bacteria</taxon>
        <taxon>Bacillati</taxon>
        <taxon>Actinomycetota</taxon>
        <taxon>Actinomycetes</taxon>
        <taxon>Propionibacteriales</taxon>
        <taxon>Nocardioidaceae</taxon>
        <taxon>Nocardioides</taxon>
    </lineage>
</organism>
<dbReference type="EMBL" id="PYXZ01000005">
    <property type="protein sequence ID" value="PUA80601.1"/>
    <property type="molecule type" value="Genomic_DNA"/>
</dbReference>
<name>A0A2R7YWA1_9ACTN</name>
<proteinExistence type="predicted"/>
<feature type="transmembrane region" description="Helical" evidence="2">
    <location>
        <begin position="306"/>
        <end position="324"/>
    </location>
</feature>
<keyword evidence="4" id="KW-1185">Reference proteome</keyword>
<evidence type="ECO:0000256" key="2">
    <source>
        <dbReference type="SAM" id="Phobius"/>
    </source>
</evidence>
<dbReference type="OrthoDB" id="3784446at2"/>
<feature type="transmembrane region" description="Helical" evidence="2">
    <location>
        <begin position="33"/>
        <end position="50"/>
    </location>
</feature>
<protein>
    <recommendedName>
        <fullName evidence="5">DUF2029 domain-containing protein</fullName>
    </recommendedName>
</protein>
<keyword evidence="2" id="KW-0472">Membrane</keyword>
<evidence type="ECO:0000256" key="1">
    <source>
        <dbReference type="SAM" id="MobiDB-lite"/>
    </source>
</evidence>
<evidence type="ECO:0000313" key="3">
    <source>
        <dbReference type="EMBL" id="PUA80601.1"/>
    </source>
</evidence>